<feature type="compositionally biased region" description="Polar residues" evidence="4">
    <location>
        <begin position="1207"/>
        <end position="1220"/>
    </location>
</feature>
<dbReference type="InterPro" id="IPR003599">
    <property type="entry name" value="Ig_sub"/>
</dbReference>
<evidence type="ECO:0000256" key="2">
    <source>
        <dbReference type="ARBA" id="ARBA00023157"/>
    </source>
</evidence>
<feature type="compositionally biased region" description="Polar residues" evidence="4">
    <location>
        <begin position="1705"/>
        <end position="1738"/>
    </location>
</feature>
<reference evidence="6 7" key="1">
    <citation type="journal article" date="2017" name="Curr. Biol.">
        <title>Genome architecture and evolution of a unichromosomal asexual nematode.</title>
        <authorList>
            <person name="Fradin H."/>
            <person name="Zegar C."/>
            <person name="Gutwein M."/>
            <person name="Lucas J."/>
            <person name="Kovtun M."/>
            <person name="Corcoran D."/>
            <person name="Baugh L.R."/>
            <person name="Kiontke K."/>
            <person name="Gunsalus K."/>
            <person name="Fitch D.H."/>
            <person name="Piano F."/>
        </authorList>
    </citation>
    <scope>NUCLEOTIDE SEQUENCE [LARGE SCALE GENOMIC DNA]</scope>
    <source>
        <strain evidence="6">PF1309</strain>
    </source>
</reference>
<organism evidence="6 7">
    <name type="scientific">Diploscapter pachys</name>
    <dbReference type="NCBI Taxonomy" id="2018661"/>
    <lineage>
        <taxon>Eukaryota</taxon>
        <taxon>Metazoa</taxon>
        <taxon>Ecdysozoa</taxon>
        <taxon>Nematoda</taxon>
        <taxon>Chromadorea</taxon>
        <taxon>Rhabditida</taxon>
        <taxon>Rhabditina</taxon>
        <taxon>Rhabditomorpha</taxon>
        <taxon>Rhabditoidea</taxon>
        <taxon>Rhabditidae</taxon>
        <taxon>Diploscapter</taxon>
    </lineage>
</organism>
<feature type="compositionally biased region" description="Polar residues" evidence="4">
    <location>
        <begin position="1540"/>
        <end position="1553"/>
    </location>
</feature>
<dbReference type="InterPro" id="IPR013783">
    <property type="entry name" value="Ig-like_fold"/>
</dbReference>
<keyword evidence="2" id="KW-1015">Disulfide bond</keyword>
<feature type="region of interest" description="Disordered" evidence="4">
    <location>
        <begin position="1705"/>
        <end position="1744"/>
    </location>
</feature>
<evidence type="ECO:0000256" key="3">
    <source>
        <dbReference type="ARBA" id="ARBA00023319"/>
    </source>
</evidence>
<dbReference type="InterPro" id="IPR036179">
    <property type="entry name" value="Ig-like_dom_sf"/>
</dbReference>
<keyword evidence="7" id="KW-1185">Reference proteome</keyword>
<dbReference type="InterPro" id="IPR013098">
    <property type="entry name" value="Ig_I-set"/>
</dbReference>
<feature type="compositionally biased region" description="Polar residues" evidence="4">
    <location>
        <begin position="142"/>
        <end position="156"/>
    </location>
</feature>
<evidence type="ECO:0000256" key="1">
    <source>
        <dbReference type="ARBA" id="ARBA00022737"/>
    </source>
</evidence>
<dbReference type="PROSITE" id="PS50835">
    <property type="entry name" value="IG_LIKE"/>
    <property type="match status" value="3"/>
</dbReference>
<proteinExistence type="predicted"/>
<dbReference type="EMBL" id="LIAE01010412">
    <property type="protein sequence ID" value="PAV61502.1"/>
    <property type="molecule type" value="Genomic_DNA"/>
</dbReference>
<evidence type="ECO:0000313" key="7">
    <source>
        <dbReference type="Proteomes" id="UP000218231"/>
    </source>
</evidence>
<keyword evidence="1" id="KW-0677">Repeat</keyword>
<dbReference type="InterPro" id="IPR050964">
    <property type="entry name" value="Striated_Muscle_Regulatory"/>
</dbReference>
<feature type="compositionally biased region" description="Polar residues" evidence="4">
    <location>
        <begin position="1366"/>
        <end position="1382"/>
    </location>
</feature>
<protein>
    <recommendedName>
        <fullName evidence="5">Ig-like domain-containing protein</fullName>
    </recommendedName>
</protein>
<dbReference type="Proteomes" id="UP000218231">
    <property type="component" value="Unassembled WGS sequence"/>
</dbReference>
<dbReference type="Gene3D" id="2.60.40.10">
    <property type="entry name" value="Immunoglobulins"/>
    <property type="match status" value="6"/>
</dbReference>
<feature type="domain" description="Ig-like" evidence="5">
    <location>
        <begin position="489"/>
        <end position="577"/>
    </location>
</feature>
<feature type="compositionally biased region" description="Basic and acidic residues" evidence="4">
    <location>
        <begin position="157"/>
        <end position="168"/>
    </location>
</feature>
<feature type="compositionally biased region" description="Low complexity" evidence="4">
    <location>
        <begin position="471"/>
        <end position="487"/>
    </location>
</feature>
<feature type="region of interest" description="Disordered" evidence="4">
    <location>
        <begin position="453"/>
        <end position="487"/>
    </location>
</feature>
<sequence>MNRVCNLRELGKIKLLDRSEDEIQETNVPQGAAATIKCETLAVQYNIEWRHNKGPVSGGPASDRTELNSDGHTHSLTIRNVQPSDAGEYGVILDGTYTTVTKIKVILPEVITQPISEEPEVDVSLNAEQFKESVDAEMAERTSLTTAESVRSSQQRDSAELRKPEDVHPENVEEMLHKAADQIADEISKQVIDVAQREAARDLSGGKPEDGFKELSKLEQDIGLKPHDTTEQLIFHRAVEVSQAEQIVCRPRQVKLIAHVDTNPEANIVNMHVELVKRGEDETSAVILSEIIEDDEASTIADTLTSLSSSHAYVPPEFTTAFEEKYDLIPGEKFVWNIAVRGIPVPKISFYLNDNKIDNQMEDVTIQIEDGVCMLCVSKISHKWEGQLVCEATNSAGARRTMTSIQLISGKMGKSWLIIICLKMILAEQQAIDVQLSAVPMQADACGELHQIQPTAEEETAEYPPRELSRADSPSLISQSSSSAAGAGPTFVSRLPVQIYTQTNETLTLKCIFSGQPLPAVTWEKNGTLVDVSHYQIICEDGVTILKIDQTQVEDSAAYTCNIANNFGVESTTCYVFVEDDNRGIEQVRMQVICDKEVADTHVDVLVVQPVVSDTTQTFPALERWKDGQSPFFILPLNDGFYYGDSLTLKVIVMAKPLINVEWTVNGKKVEEDEGTYEDGVAIVEVDHITEEGHRITCIAENERGLAESSCIVRKDTGLEISEADSKCQPHFVRPIEDAATESDRVTLKAIVASNPPGDIIWKENGNTIYPSLTRTYLFEDGIAILDLCELELGETFIQCIAVNALGSALCEATVRRIEGETNPINAAPELVKPLEDAEWSEGPFQVKCIATGNPSPQFSWTVNGQPIEENDSNYHILTENSMVSILQVINQPTETANYRCEAVNEHGSVSTECSIRVASLDSDEFFLPIRQDEQTTVTLNFQKHDEHAGIAITQYLSLIASFDERSRSDAESLHFPSDVSRPIEKRIGGIEPEMEQIMGDKQGEQPLSPTGRKDVLSPDTLSEITSLEEYLLNEEVQHVDLFFYRKDAVYGLDVGLIPDNFELVDIFLSQQGKLETRIAEPVSDVVKSSEEKPSDSVPADSRGAEDISPQQISETPQIDESKQSAPQEINQQQTISETIPSAPLQVDESKKIADSNQQQIVSEVSQQTPTPIDESRKIEDISQQQAIPDTISSAPLSVDESKNIEDASQQQTVSEISPVTPTPTPIDHPQKIEDISQQQAVSEIPSSGLQTPIDSSQISAPEEVRSPVQIIIEPGSPQEISPSESMIEESKQPEIIDESVQTQTVDLLFANKDQTLQLDIGLVMDDYISISMVVTRVGEFIRPKLELPSTEVVDKSQETIRPSPEQIQSQVPSDIQSQPIDSTTPIISEPVSEIPREEGSQDVIVDLFFMRQEATHGLDIGLLVDEFLTVAFNTISGKQIGKLPSEIQKSSEQIQEIPQQPASESQRQIPIDSTILQSQQIGDQPSTPESLPQQIPSQEAQIQPGEDQKSGELPSEIQKPSEQIQEIQQQPTEIQQQTTVDSSVAQSQQINGDQPVGSESLPQQIPSQEIKPSSEARQQMMIDSSIPQSQSIAVDQSSTAEILPQQVSSQETQIQPSQGQKLEEPSSIQPSEPSQEQKMEESSILPSEKESMQDVIVDLFFMHPESSLGLDVGLVVDDYAIVAMKVTSSRQAQIISEQPIVSTSIPSEAPSSEQAFQLAVSDQQVQQPVETSSSQPAETPPAS</sequence>
<dbReference type="SUPFAM" id="SSF48726">
    <property type="entry name" value="Immunoglobulin"/>
    <property type="match status" value="6"/>
</dbReference>
<feature type="domain" description="Ig-like" evidence="5">
    <location>
        <begin position="829"/>
        <end position="917"/>
    </location>
</feature>
<feature type="compositionally biased region" description="Polar residues" evidence="4">
    <location>
        <begin position="1109"/>
        <end position="1140"/>
    </location>
</feature>
<dbReference type="PANTHER" id="PTHR13817:SF164">
    <property type="entry name" value="ZORMIN, ISOFORM J"/>
    <property type="match status" value="1"/>
</dbReference>
<feature type="compositionally biased region" description="Basic and acidic residues" evidence="4">
    <location>
        <begin position="1636"/>
        <end position="1650"/>
    </location>
</feature>
<dbReference type="Pfam" id="PF07679">
    <property type="entry name" value="I-set"/>
    <property type="match status" value="4"/>
</dbReference>
<dbReference type="FunFam" id="2.60.40.10:FF:000107">
    <property type="entry name" value="Myosin, light chain kinase a"/>
    <property type="match status" value="1"/>
</dbReference>
<dbReference type="InterPro" id="IPR003598">
    <property type="entry name" value="Ig_sub2"/>
</dbReference>
<dbReference type="PANTHER" id="PTHR13817">
    <property type="entry name" value="TITIN"/>
    <property type="match status" value="1"/>
</dbReference>
<feature type="region of interest" description="Disordered" evidence="4">
    <location>
        <begin position="52"/>
        <end position="71"/>
    </location>
</feature>
<name>A0A2A2JIW7_9BILA</name>
<evidence type="ECO:0000256" key="4">
    <source>
        <dbReference type="SAM" id="MobiDB-lite"/>
    </source>
</evidence>
<dbReference type="SMART" id="SM00408">
    <property type="entry name" value="IGc2"/>
    <property type="match status" value="3"/>
</dbReference>
<dbReference type="STRING" id="2018661.A0A2A2JIW7"/>
<feature type="compositionally biased region" description="Polar residues" evidence="4">
    <location>
        <begin position="1448"/>
        <end position="1469"/>
    </location>
</feature>
<dbReference type="OrthoDB" id="5865883at2759"/>
<feature type="region of interest" description="Disordered" evidence="4">
    <location>
        <begin position="136"/>
        <end position="168"/>
    </location>
</feature>
<feature type="compositionally biased region" description="Polar residues" evidence="4">
    <location>
        <begin position="1155"/>
        <end position="1171"/>
    </location>
</feature>
<evidence type="ECO:0000259" key="5">
    <source>
        <dbReference type="PROSITE" id="PS50835"/>
    </source>
</evidence>
<feature type="region of interest" description="Disordered" evidence="4">
    <location>
        <begin position="1081"/>
        <end position="1225"/>
    </location>
</feature>
<feature type="compositionally biased region" description="Polar residues" evidence="4">
    <location>
        <begin position="1182"/>
        <end position="1196"/>
    </location>
</feature>
<dbReference type="InterPro" id="IPR007110">
    <property type="entry name" value="Ig-like_dom"/>
</dbReference>
<feature type="compositionally biased region" description="Low complexity" evidence="4">
    <location>
        <begin position="1626"/>
        <end position="1635"/>
    </location>
</feature>
<feature type="domain" description="Ig-like" evidence="5">
    <location>
        <begin position="11"/>
        <end position="101"/>
    </location>
</feature>
<feature type="compositionally biased region" description="Polar residues" evidence="4">
    <location>
        <begin position="1561"/>
        <end position="1621"/>
    </location>
</feature>
<dbReference type="SMART" id="SM00409">
    <property type="entry name" value="IG"/>
    <property type="match status" value="4"/>
</dbReference>
<feature type="region of interest" description="Disordered" evidence="4">
    <location>
        <begin position="1447"/>
        <end position="1650"/>
    </location>
</feature>
<evidence type="ECO:0000313" key="6">
    <source>
        <dbReference type="EMBL" id="PAV61502.1"/>
    </source>
</evidence>
<keyword evidence="3" id="KW-0393">Immunoglobulin domain</keyword>
<feature type="compositionally biased region" description="Polar residues" evidence="4">
    <location>
        <begin position="1475"/>
        <end position="1502"/>
    </location>
</feature>
<gene>
    <name evidence="6" type="ORF">WR25_11333</name>
</gene>
<feature type="region of interest" description="Disordered" evidence="4">
    <location>
        <begin position="1352"/>
        <end position="1382"/>
    </location>
</feature>
<dbReference type="FunFam" id="2.60.40.10:FF:000032">
    <property type="entry name" value="palladin isoform X1"/>
    <property type="match status" value="1"/>
</dbReference>
<accession>A0A2A2JIW7</accession>
<comment type="caution">
    <text evidence="6">The sequence shown here is derived from an EMBL/GenBank/DDBJ whole genome shotgun (WGS) entry which is preliminary data.</text>
</comment>
<feature type="compositionally biased region" description="Low complexity" evidence="4">
    <location>
        <begin position="1516"/>
        <end position="1539"/>
    </location>
</feature>